<dbReference type="EMBL" id="JABCKI010005868">
    <property type="protein sequence ID" value="KAG5637025.1"/>
    <property type="molecule type" value="Genomic_DNA"/>
</dbReference>
<accession>A0A9P7FTK2</accession>
<dbReference type="AlphaFoldDB" id="A0A9P7FTK2"/>
<reference evidence="1" key="1">
    <citation type="submission" date="2021-02" db="EMBL/GenBank/DDBJ databases">
        <authorList>
            <person name="Nieuwenhuis M."/>
            <person name="Van De Peppel L.J.J."/>
        </authorList>
    </citation>
    <scope>NUCLEOTIDE SEQUENCE</scope>
    <source>
        <strain evidence="1">D49</strain>
    </source>
</reference>
<comment type="caution">
    <text evidence="1">The sequence shown here is derived from an EMBL/GenBank/DDBJ whole genome shotgun (WGS) entry which is preliminary data.</text>
</comment>
<evidence type="ECO:0000313" key="2">
    <source>
        <dbReference type="Proteomes" id="UP000717328"/>
    </source>
</evidence>
<organism evidence="1 2">
    <name type="scientific">Sphagnurus paluster</name>
    <dbReference type="NCBI Taxonomy" id="117069"/>
    <lineage>
        <taxon>Eukaryota</taxon>
        <taxon>Fungi</taxon>
        <taxon>Dikarya</taxon>
        <taxon>Basidiomycota</taxon>
        <taxon>Agaricomycotina</taxon>
        <taxon>Agaricomycetes</taxon>
        <taxon>Agaricomycetidae</taxon>
        <taxon>Agaricales</taxon>
        <taxon>Tricholomatineae</taxon>
        <taxon>Lyophyllaceae</taxon>
        <taxon>Sphagnurus</taxon>
    </lineage>
</organism>
<proteinExistence type="predicted"/>
<keyword evidence="2" id="KW-1185">Reference proteome</keyword>
<sequence>MWNSIFMSSGLQLFQRAELLYQQGKPSDTFEYYQKSIKKILKDENVIAKIPFPVPADFPQELICVVWRNFLGFLRDPTMNFTEKSHPDAYKLLNSFRPSAPKPHPRLERTSRGKVIIKAMQITAALTLGVLAWDQRDRATAAKRYQEALDVADTHPPFTSLAPGTVGLEKWVHEELEQGKDNLAVLIVNDTVNAGLWGAETKAGEVPTRRDVVDLPVPQTRIDKTGAVTQEKKAEFATTPCKKCGVRAAKLQRCSVCRNVFCQ</sequence>
<dbReference type="Proteomes" id="UP000717328">
    <property type="component" value="Unassembled WGS sequence"/>
</dbReference>
<evidence type="ECO:0000313" key="1">
    <source>
        <dbReference type="EMBL" id="KAG5637025.1"/>
    </source>
</evidence>
<gene>
    <name evidence="1" type="ORF">H0H81_006060</name>
</gene>
<dbReference type="OrthoDB" id="341421at2759"/>
<protein>
    <submittedName>
        <fullName evidence="1">Uncharacterized protein</fullName>
    </submittedName>
</protein>
<reference evidence="1" key="2">
    <citation type="submission" date="2021-10" db="EMBL/GenBank/DDBJ databases">
        <title>Phylogenomics reveals ancestral predisposition of the termite-cultivated fungus Termitomyces towards a domesticated lifestyle.</title>
        <authorList>
            <person name="Auxier B."/>
            <person name="Grum-Grzhimaylo A."/>
            <person name="Cardenas M.E."/>
            <person name="Lodge J.D."/>
            <person name="Laessoe T."/>
            <person name="Pedersen O."/>
            <person name="Smith M.E."/>
            <person name="Kuyper T.W."/>
            <person name="Franco-Molano E.A."/>
            <person name="Baroni T.J."/>
            <person name="Aanen D.K."/>
        </authorList>
    </citation>
    <scope>NUCLEOTIDE SEQUENCE</scope>
    <source>
        <strain evidence="1">D49</strain>
    </source>
</reference>
<name>A0A9P7FTK2_9AGAR</name>